<evidence type="ECO:0000259" key="3">
    <source>
        <dbReference type="Pfam" id="PF10423"/>
    </source>
</evidence>
<organism evidence="4 5">
    <name type="scientific">Bradyrhizobium ivorense</name>
    <dbReference type="NCBI Taxonomy" id="2511166"/>
    <lineage>
        <taxon>Bacteria</taxon>
        <taxon>Pseudomonadati</taxon>
        <taxon>Pseudomonadota</taxon>
        <taxon>Alphaproteobacteria</taxon>
        <taxon>Hyphomicrobiales</taxon>
        <taxon>Nitrobacteraceae</taxon>
        <taxon>Bradyrhizobium</taxon>
    </lineage>
</organism>
<evidence type="ECO:0000313" key="5">
    <source>
        <dbReference type="Proteomes" id="UP000328092"/>
    </source>
</evidence>
<reference evidence="4" key="1">
    <citation type="submission" date="2019-02" db="EMBL/GenBank/DDBJ databases">
        <authorList>
            <person name="Pothier F.J."/>
        </authorList>
    </citation>
    <scope>NUCLEOTIDE SEQUENCE</scope>
    <source>
        <strain evidence="4">CI-1B</strain>
    </source>
</reference>
<name>A0A508SYF9_9BRAD</name>
<dbReference type="Gene3D" id="3.30.1730.10">
    <property type="entry name" value="AMP nucleoside phosphorylase, N-terminal domain"/>
    <property type="match status" value="1"/>
</dbReference>
<dbReference type="GO" id="GO:0005829">
    <property type="term" value="C:cytosol"/>
    <property type="evidence" value="ECO:0007669"/>
    <property type="project" value="TreeGrafter"/>
</dbReference>
<evidence type="ECO:0000259" key="2">
    <source>
        <dbReference type="Pfam" id="PF01048"/>
    </source>
</evidence>
<dbReference type="SUPFAM" id="SSF53167">
    <property type="entry name" value="Purine and uridine phosphorylases"/>
    <property type="match status" value="1"/>
</dbReference>
<sequence>MSPAAPIETPPPLATEAFADADAAVGRIEEIYERNTQFLRNRFEAYVNGVPFTARVRAYYPFVRITTSSHARLDSRLAYGFVAGPGVHETSITRPDIFRTYLTEQIGLLIKNHAVAVEIGESSEPIPIHFAYRRDINIEAALTIADSSAFTRSLRDVFDTPDPAGMDDAIADGTFELRLGAPEPLALFRAARVDYSLRRLYHYTGTDPEHFQNFVIFTNYQFYVDAFAQSSQQRLASGEAGIEAFVAPGNVITQNARLGGGTTGLPSERVPQMPAFHLVEPGYRGITLINIGIGPSNARNITDHVAVLRPHAWLMIGHCAGLRNTQRLGDYVLAHGYVREDHVLDHELPLWVPIPALAEMQVALEEAVGEVTGLSGFELKRLMRTGTVASVDNRNWEISGPQVIRRMSQSRSIALDMESATIAANGYRFRVPYGTLLCVSDKPLHGEIKLAGMASEFYRQRVGQHLQIGLKALERLKQQESERLHSRKLRSFAEVAFQ</sequence>
<dbReference type="Pfam" id="PF01048">
    <property type="entry name" value="PNP_UDP_1"/>
    <property type="match status" value="1"/>
</dbReference>
<evidence type="ECO:0000313" key="4">
    <source>
        <dbReference type="EMBL" id="VIO65968.1"/>
    </source>
</evidence>
<accession>A0A508SYF9</accession>
<dbReference type="Gene3D" id="3.40.50.1580">
    <property type="entry name" value="Nucleoside phosphorylase domain"/>
    <property type="match status" value="1"/>
</dbReference>
<dbReference type="NCBIfam" id="NF006142">
    <property type="entry name" value="PRK08292.1"/>
    <property type="match status" value="1"/>
</dbReference>
<dbReference type="RefSeq" id="WP_139857722.1">
    <property type="nucleotide sequence ID" value="NZ_CAADFC020000004.1"/>
</dbReference>
<evidence type="ECO:0000256" key="1">
    <source>
        <dbReference type="HAMAP-Rule" id="MF_01932"/>
    </source>
</evidence>
<dbReference type="GO" id="GO:0008714">
    <property type="term" value="F:AMP nucleosidase activity"/>
    <property type="evidence" value="ECO:0007669"/>
    <property type="project" value="UniProtKB-UniRule"/>
</dbReference>
<dbReference type="InterPro" id="IPR047039">
    <property type="entry name" value="AMN_phosphorylase"/>
</dbReference>
<comment type="catalytic activity">
    <reaction evidence="1">
        <text>AMP + H2O = D-ribose 5-phosphate + adenine</text>
        <dbReference type="Rhea" id="RHEA:20129"/>
        <dbReference type="ChEBI" id="CHEBI:15377"/>
        <dbReference type="ChEBI" id="CHEBI:16708"/>
        <dbReference type="ChEBI" id="CHEBI:78346"/>
        <dbReference type="ChEBI" id="CHEBI:456215"/>
        <dbReference type="EC" id="3.2.2.4"/>
    </reaction>
</comment>
<comment type="function">
    <text evidence="1">Catalyzes the hydrolysis of the N-glycosidic bond of AMP to form adenine and ribose 5-phosphate. Involved in regulation of AMP concentrations.</text>
</comment>
<dbReference type="EC" id="3.2.2.4" evidence="1"/>
<dbReference type="OrthoDB" id="7945729at2"/>
<gene>
    <name evidence="1 4" type="primary">amn</name>
    <name evidence="4" type="ORF">CI1B_10790</name>
</gene>
<comment type="caution">
    <text evidence="4">The sequence shown here is derived from an EMBL/GenBank/DDBJ whole genome shotgun (WGS) entry which is preliminary data.</text>
</comment>
<keyword evidence="5" id="KW-1185">Reference proteome</keyword>
<dbReference type="CDD" id="cd17762">
    <property type="entry name" value="AMN"/>
    <property type="match status" value="1"/>
</dbReference>
<dbReference type="GO" id="GO:0009116">
    <property type="term" value="P:nucleoside metabolic process"/>
    <property type="evidence" value="ECO:0007669"/>
    <property type="project" value="InterPro"/>
</dbReference>
<dbReference type="InterPro" id="IPR000845">
    <property type="entry name" value="Nucleoside_phosphorylase_d"/>
</dbReference>
<dbReference type="Pfam" id="PF10423">
    <property type="entry name" value="AMNp_N"/>
    <property type="match status" value="1"/>
</dbReference>
<dbReference type="InterPro" id="IPR035994">
    <property type="entry name" value="Nucleoside_phosphorylase_sf"/>
</dbReference>
<dbReference type="InterPro" id="IPR037109">
    <property type="entry name" value="AMP_N_sf"/>
</dbReference>
<dbReference type="PANTHER" id="PTHR43691">
    <property type="entry name" value="URIDINE PHOSPHORYLASE"/>
    <property type="match status" value="1"/>
</dbReference>
<dbReference type="EMBL" id="CAADFC020000004">
    <property type="protein sequence ID" value="VIO65968.1"/>
    <property type="molecule type" value="Genomic_DNA"/>
</dbReference>
<dbReference type="Proteomes" id="UP000328092">
    <property type="component" value="Unassembled WGS sequence"/>
</dbReference>
<dbReference type="InterPro" id="IPR011271">
    <property type="entry name" value="AMP_nucleosidase"/>
</dbReference>
<feature type="domain" description="AMP nucleoside phosphorylase N-terminal" evidence="3">
    <location>
        <begin position="23"/>
        <end position="178"/>
    </location>
</feature>
<keyword evidence="4" id="KW-0326">Glycosidase</keyword>
<feature type="domain" description="Nucleoside phosphorylase" evidence="2">
    <location>
        <begin position="284"/>
        <end position="446"/>
    </location>
</feature>
<dbReference type="InterPro" id="IPR018953">
    <property type="entry name" value="AMP_nucleoside_Pase_N"/>
</dbReference>
<dbReference type="NCBIfam" id="TIGR01717">
    <property type="entry name" value="AMP-nucleosdse"/>
    <property type="match status" value="1"/>
</dbReference>
<dbReference type="PANTHER" id="PTHR43691:SF6">
    <property type="entry name" value="AMP NUCLEOSIDASE"/>
    <property type="match status" value="1"/>
</dbReference>
<dbReference type="AlphaFoldDB" id="A0A508SYF9"/>
<dbReference type="HAMAP" id="MF_01932">
    <property type="entry name" value="AMP_nucleosidase"/>
    <property type="match status" value="1"/>
</dbReference>
<dbReference type="GO" id="GO:0044209">
    <property type="term" value="P:AMP salvage"/>
    <property type="evidence" value="ECO:0007669"/>
    <property type="project" value="InterPro"/>
</dbReference>
<protein>
    <recommendedName>
        <fullName evidence="1">AMP nucleosidase</fullName>
        <ecNumber evidence="1">3.2.2.4</ecNumber>
    </recommendedName>
</protein>
<proteinExistence type="inferred from homology"/>
<keyword evidence="1 4" id="KW-0378">Hydrolase</keyword>
<comment type="similarity">
    <text evidence="1">Belongs to the AMP nucleosidase family.</text>
</comment>